<keyword evidence="4" id="KW-1185">Reference proteome</keyword>
<evidence type="ECO:0000256" key="1">
    <source>
        <dbReference type="SAM" id="MobiDB-lite"/>
    </source>
</evidence>
<accession>A0A916ITV5</accession>
<dbReference type="AlphaFoldDB" id="A0A916ITV5"/>
<dbReference type="EMBL" id="CAJPUY010000011">
    <property type="protein sequence ID" value="CAG2145976.1"/>
    <property type="molecule type" value="Genomic_DNA"/>
</dbReference>
<feature type="compositionally biased region" description="Basic and acidic residues" evidence="1">
    <location>
        <begin position="69"/>
        <end position="82"/>
    </location>
</feature>
<sequence length="132" mass="13638">MKAGCLAAALALFSTGAAAASYAYFDRPDNASANSHAAVSNDIYVRGFGWAWGDLQFKQDPGAATPSERQARDGLDRRDAAPGRHNNGGGNAQPRNTRGKISMNLAATPAAGTDDTAGPGRKPPVPVTTVVR</sequence>
<name>A0A916ITV5_9BURK</name>
<evidence type="ECO:0000313" key="3">
    <source>
        <dbReference type="EMBL" id="CAG2145976.1"/>
    </source>
</evidence>
<feature type="signal peptide" evidence="2">
    <location>
        <begin position="1"/>
        <end position="19"/>
    </location>
</feature>
<organism evidence="3 4">
    <name type="scientific">Cupriavidus yeoncheonensis</name>
    <dbReference type="NCBI Taxonomy" id="1462994"/>
    <lineage>
        <taxon>Bacteria</taxon>
        <taxon>Pseudomonadati</taxon>
        <taxon>Pseudomonadota</taxon>
        <taxon>Betaproteobacteria</taxon>
        <taxon>Burkholderiales</taxon>
        <taxon>Burkholderiaceae</taxon>
        <taxon>Cupriavidus</taxon>
    </lineage>
</organism>
<comment type="caution">
    <text evidence="3">The sequence shown here is derived from an EMBL/GenBank/DDBJ whole genome shotgun (WGS) entry which is preliminary data.</text>
</comment>
<protein>
    <submittedName>
        <fullName evidence="3">Uncharacterized protein</fullName>
    </submittedName>
</protein>
<reference evidence="3" key="1">
    <citation type="submission" date="2021-03" db="EMBL/GenBank/DDBJ databases">
        <authorList>
            <person name="Peeters C."/>
        </authorList>
    </citation>
    <scope>NUCLEOTIDE SEQUENCE</scope>
    <source>
        <strain evidence="3">LMG 31506</strain>
    </source>
</reference>
<evidence type="ECO:0000256" key="2">
    <source>
        <dbReference type="SAM" id="SignalP"/>
    </source>
</evidence>
<feature type="compositionally biased region" description="Low complexity" evidence="1">
    <location>
        <begin position="106"/>
        <end position="120"/>
    </location>
</feature>
<evidence type="ECO:0000313" key="4">
    <source>
        <dbReference type="Proteomes" id="UP000672934"/>
    </source>
</evidence>
<gene>
    <name evidence="3" type="ORF">LMG31506_03298</name>
</gene>
<dbReference type="Proteomes" id="UP000672934">
    <property type="component" value="Unassembled WGS sequence"/>
</dbReference>
<dbReference type="RefSeq" id="WP_211948238.1">
    <property type="nucleotide sequence ID" value="NZ_CAJPUY010000011.1"/>
</dbReference>
<keyword evidence="2" id="KW-0732">Signal</keyword>
<feature type="region of interest" description="Disordered" evidence="1">
    <location>
        <begin position="59"/>
        <end position="132"/>
    </location>
</feature>
<feature type="chain" id="PRO_5037456417" evidence="2">
    <location>
        <begin position="20"/>
        <end position="132"/>
    </location>
</feature>
<proteinExistence type="predicted"/>